<dbReference type="EMBL" id="FRCF01000002">
    <property type="protein sequence ID" value="SHL70450.1"/>
    <property type="molecule type" value="Genomic_DNA"/>
</dbReference>
<dbReference type="Proteomes" id="UP000184206">
    <property type="component" value="Unassembled WGS sequence"/>
</dbReference>
<dbReference type="RefSeq" id="WP_072708654.1">
    <property type="nucleotide sequence ID" value="NZ_FRCF01000002.1"/>
</dbReference>
<dbReference type="AlphaFoldDB" id="A0A1M7CTE9"/>
<dbReference type="OrthoDB" id="2389317at2"/>
<evidence type="ECO:0008006" key="3">
    <source>
        <dbReference type="Google" id="ProtNLM"/>
    </source>
</evidence>
<sequence length="174" mass="20433">MISYQEMNVLLNTIDLPKTVEDILSFKYECTDGEEAFINGANAFLRDYAEYEDYRLKQVYCLGTCLFNFTRVGLYFLLEDEVLTISTSNLKKINGEAPDWRISHFPFRTIEELDLEMVEDTRSHQYETGILYVKVINEKGIPRTHVLHNINPDHIDCFRDFYTNIIDNKRIRGA</sequence>
<protein>
    <recommendedName>
        <fullName evidence="3">YokE-like PH domain-containing protein</fullName>
    </recommendedName>
</protein>
<dbReference type="STRING" id="1123231.SAMN02745189_00885"/>
<accession>A0A1M7CTE9</accession>
<organism evidence="1 2">
    <name type="scientific">Lacicoccus alkaliphilus DSM 16010</name>
    <dbReference type="NCBI Taxonomy" id="1123231"/>
    <lineage>
        <taxon>Bacteria</taxon>
        <taxon>Bacillati</taxon>
        <taxon>Bacillota</taxon>
        <taxon>Bacilli</taxon>
        <taxon>Bacillales</taxon>
        <taxon>Salinicoccaceae</taxon>
        <taxon>Lacicoccus</taxon>
    </lineage>
</organism>
<reference evidence="1 2" key="1">
    <citation type="submission" date="2016-11" db="EMBL/GenBank/DDBJ databases">
        <authorList>
            <person name="Jaros S."/>
            <person name="Januszkiewicz K."/>
            <person name="Wedrychowicz H."/>
        </authorList>
    </citation>
    <scope>NUCLEOTIDE SEQUENCE [LARGE SCALE GENOMIC DNA]</scope>
    <source>
        <strain evidence="1 2">DSM 16010</strain>
    </source>
</reference>
<evidence type="ECO:0000313" key="1">
    <source>
        <dbReference type="EMBL" id="SHL70450.1"/>
    </source>
</evidence>
<gene>
    <name evidence="1" type="ORF">SAMN02745189_00885</name>
</gene>
<keyword evidence="2" id="KW-1185">Reference proteome</keyword>
<name>A0A1M7CTE9_9BACL</name>
<evidence type="ECO:0000313" key="2">
    <source>
        <dbReference type="Proteomes" id="UP000184206"/>
    </source>
</evidence>
<proteinExistence type="predicted"/>